<evidence type="ECO:0000256" key="7">
    <source>
        <dbReference type="PROSITE-ProRule" id="PRU00042"/>
    </source>
</evidence>
<evidence type="ECO:0000256" key="6">
    <source>
        <dbReference type="ARBA" id="ARBA00023242"/>
    </source>
</evidence>
<keyword evidence="6" id="KW-0539">Nucleus</keyword>
<dbReference type="Gene3D" id="3.30.160.60">
    <property type="entry name" value="Classic Zinc Finger"/>
    <property type="match status" value="1"/>
</dbReference>
<comment type="caution">
    <text evidence="10">The sequence shown here is derived from an EMBL/GenBank/DDBJ whole genome shotgun (WGS) entry which is preliminary data.</text>
</comment>
<dbReference type="PROSITE" id="PS50157">
    <property type="entry name" value="ZINC_FINGER_C2H2_2"/>
    <property type="match status" value="2"/>
</dbReference>
<feature type="coiled-coil region" evidence="8">
    <location>
        <begin position="327"/>
        <end position="354"/>
    </location>
</feature>
<reference evidence="10 11" key="1">
    <citation type="journal article" date="2023" name="G3 (Bethesda)">
        <title>A chromosome-level genome assembly of Zasmidium syzygii isolated from banana leaves.</title>
        <authorList>
            <person name="van Westerhoven A.C."/>
            <person name="Mehrabi R."/>
            <person name="Talebi R."/>
            <person name="Steentjes M.B.F."/>
            <person name="Corcolon B."/>
            <person name="Chong P.A."/>
            <person name="Kema G.H.J."/>
            <person name="Seidl M.F."/>
        </authorList>
    </citation>
    <scope>NUCLEOTIDE SEQUENCE [LARGE SCALE GENOMIC DNA]</scope>
    <source>
        <strain evidence="10 11">P124</strain>
    </source>
</reference>
<keyword evidence="3" id="KW-0677">Repeat</keyword>
<protein>
    <recommendedName>
        <fullName evidence="9">C2H2-type domain-containing protein</fullName>
    </recommendedName>
</protein>
<dbReference type="InterPro" id="IPR013087">
    <property type="entry name" value="Znf_C2H2_type"/>
</dbReference>
<dbReference type="PANTHER" id="PTHR24394">
    <property type="entry name" value="ZINC FINGER PROTEIN"/>
    <property type="match status" value="1"/>
</dbReference>
<dbReference type="SMART" id="SM00355">
    <property type="entry name" value="ZnF_C2H2"/>
    <property type="match status" value="2"/>
</dbReference>
<name>A0ABR0F2P3_ZASCE</name>
<feature type="domain" description="C2H2-type" evidence="9">
    <location>
        <begin position="133"/>
        <end position="160"/>
    </location>
</feature>
<evidence type="ECO:0000313" key="10">
    <source>
        <dbReference type="EMBL" id="KAK4508224.1"/>
    </source>
</evidence>
<keyword evidence="5" id="KW-0862">Zinc</keyword>
<evidence type="ECO:0000256" key="4">
    <source>
        <dbReference type="ARBA" id="ARBA00022771"/>
    </source>
</evidence>
<evidence type="ECO:0000259" key="9">
    <source>
        <dbReference type="PROSITE" id="PS50157"/>
    </source>
</evidence>
<evidence type="ECO:0000256" key="1">
    <source>
        <dbReference type="ARBA" id="ARBA00004123"/>
    </source>
</evidence>
<dbReference type="SUPFAM" id="SSF57667">
    <property type="entry name" value="beta-beta-alpha zinc fingers"/>
    <property type="match status" value="1"/>
</dbReference>
<feature type="coiled-coil region" evidence="8">
    <location>
        <begin position="261"/>
        <end position="288"/>
    </location>
</feature>
<dbReference type="PANTHER" id="PTHR24394:SF44">
    <property type="entry name" value="ZINC FINGER PROTEIN 271-LIKE"/>
    <property type="match status" value="1"/>
</dbReference>
<accession>A0ABR0F2P3</accession>
<gene>
    <name evidence="10" type="ORF">PRZ48_001962</name>
</gene>
<dbReference type="PROSITE" id="PS00028">
    <property type="entry name" value="ZINC_FINGER_C2H2_1"/>
    <property type="match status" value="2"/>
</dbReference>
<evidence type="ECO:0000256" key="2">
    <source>
        <dbReference type="ARBA" id="ARBA00022723"/>
    </source>
</evidence>
<evidence type="ECO:0000256" key="8">
    <source>
        <dbReference type="SAM" id="Coils"/>
    </source>
</evidence>
<keyword evidence="11" id="KW-1185">Reference proteome</keyword>
<organism evidence="10 11">
    <name type="scientific">Zasmidium cellare</name>
    <name type="common">Wine cellar mold</name>
    <name type="synonym">Racodium cellare</name>
    <dbReference type="NCBI Taxonomy" id="395010"/>
    <lineage>
        <taxon>Eukaryota</taxon>
        <taxon>Fungi</taxon>
        <taxon>Dikarya</taxon>
        <taxon>Ascomycota</taxon>
        <taxon>Pezizomycotina</taxon>
        <taxon>Dothideomycetes</taxon>
        <taxon>Dothideomycetidae</taxon>
        <taxon>Mycosphaerellales</taxon>
        <taxon>Mycosphaerellaceae</taxon>
        <taxon>Zasmidium</taxon>
    </lineage>
</organism>
<evidence type="ECO:0000256" key="5">
    <source>
        <dbReference type="ARBA" id="ARBA00022833"/>
    </source>
</evidence>
<feature type="domain" description="C2H2-type" evidence="9">
    <location>
        <begin position="163"/>
        <end position="191"/>
    </location>
</feature>
<dbReference type="EMBL" id="JAXOVC010000001">
    <property type="protein sequence ID" value="KAK4508224.1"/>
    <property type="molecule type" value="Genomic_DNA"/>
</dbReference>
<dbReference type="Proteomes" id="UP001305779">
    <property type="component" value="Unassembled WGS sequence"/>
</dbReference>
<evidence type="ECO:0000256" key="3">
    <source>
        <dbReference type="ARBA" id="ARBA00022737"/>
    </source>
</evidence>
<dbReference type="InterPro" id="IPR036236">
    <property type="entry name" value="Znf_C2H2_sf"/>
</dbReference>
<keyword evidence="4 7" id="KW-0863">Zinc-finger</keyword>
<comment type="subcellular location">
    <subcellularLocation>
        <location evidence="1">Nucleus</location>
    </subcellularLocation>
</comment>
<keyword evidence="8" id="KW-0175">Coiled coil</keyword>
<keyword evidence="2" id="KW-0479">Metal-binding</keyword>
<sequence length="438" mass="48864">MATFSLDYDDVDFTIEDPLPWGLAPDDDSLLDQYYLQEAQRGGIDKDVLSNAAGDSLQGWLDQQVLLDDGPPTDPPNFRKIALGSATSSTMDTSITQAPFQAAPRHDSNTSLQSMASIASSSSRRGQRIVGAYPCMQCDRTFDVPSDLRHHERNHMAASSRPYKCHYCCQRFLYPKDRTRHVMRKHTSADAQPGSLSRTQSMDDVVMLSVDDPVPVIDTWDQQNPSFEQAAVSKPALVAEVTRGNGGSDELITDPLREESMRFSESALERLQNRLESVHKDLMSVREQRFEIAGTEIQTRAVTAKAAQIEPDLTTNNSVEPTTNSGIDDMQRIIARQQLQIDRLKLEVQFATHDAAFWLEECNHYAWFLRKIPKAPRPPIYMVPEQTGRVSLVQYAKGWLGAIGVMFSTGGVEAKVTDVASHLIDRLVGEIDHLAVQD</sequence>
<evidence type="ECO:0000313" key="11">
    <source>
        <dbReference type="Proteomes" id="UP001305779"/>
    </source>
</evidence>
<proteinExistence type="predicted"/>